<dbReference type="Proteomes" id="UP000177912">
    <property type="component" value="Unassembled WGS sequence"/>
</dbReference>
<dbReference type="AlphaFoldDB" id="A0A1F5NUI3"/>
<reference evidence="2 3" key="1">
    <citation type="journal article" date="2016" name="Nat. Commun.">
        <title>Thousands of microbial genomes shed light on interconnected biogeochemical processes in an aquifer system.</title>
        <authorList>
            <person name="Anantharaman K."/>
            <person name="Brown C.T."/>
            <person name="Hug L.A."/>
            <person name="Sharon I."/>
            <person name="Castelle C.J."/>
            <person name="Probst A.J."/>
            <person name="Thomas B.C."/>
            <person name="Singh A."/>
            <person name="Wilkins M.J."/>
            <person name="Karaoz U."/>
            <person name="Brodie E.L."/>
            <person name="Williams K.H."/>
            <person name="Hubbard S.S."/>
            <person name="Banfield J.F."/>
        </authorList>
    </citation>
    <scope>NUCLEOTIDE SEQUENCE [LARGE SCALE GENOMIC DNA]</scope>
</reference>
<organism evidence="2 3">
    <name type="scientific">Candidatus Doudnabacteria bacterium RIFCSPHIGHO2_01_FULL_43_23</name>
    <dbReference type="NCBI Taxonomy" id="1817822"/>
    <lineage>
        <taxon>Bacteria</taxon>
        <taxon>Candidatus Doudnaibacteriota</taxon>
    </lineage>
</organism>
<feature type="domain" description="NodB homology" evidence="1">
    <location>
        <begin position="75"/>
        <end position="203"/>
    </location>
</feature>
<protein>
    <recommendedName>
        <fullName evidence="1">NodB homology domain-containing protein</fullName>
    </recommendedName>
</protein>
<dbReference type="EMBL" id="MFEI01000008">
    <property type="protein sequence ID" value="OGE81325.1"/>
    <property type="molecule type" value="Genomic_DNA"/>
</dbReference>
<sequence length="343" mass="39600">MRRTLIPLIYKFLHSDLSRYFFDIFSVSAGGLDLGETEDEKFYFVLTVDVEPGYLRDSGRVRWINQDNRAFVGVNRGLKNIKTLLDKYKIPATFFVTPQCFYPRQDLRETVGILQTLEASGSEIGLHMHPREDEVLQSSTGKQYQKTSSHHYNRAEIEAMLQASRDIFAQHLGGRMAENMTSLRWGNWGLSTRAVGVLEKNGFTLDSSACPGISGHINIERHYDWERVGRLYPWKLSKTDYQDTTTEDSNIWEIPNTTFKFLGKTFRADPVLGNLFSKAYEYYYEIFSKTRRRIFFVTLTHSSEATYADGRPTRTLKSMGKVIEQTVSQKVKFITLTQARELL</sequence>
<dbReference type="Pfam" id="PF01522">
    <property type="entry name" value="Polysacc_deac_1"/>
    <property type="match status" value="1"/>
</dbReference>
<dbReference type="Gene3D" id="3.20.20.370">
    <property type="entry name" value="Glycoside hydrolase/deacetylase"/>
    <property type="match status" value="1"/>
</dbReference>
<dbReference type="SUPFAM" id="SSF88713">
    <property type="entry name" value="Glycoside hydrolase/deacetylase"/>
    <property type="match status" value="1"/>
</dbReference>
<evidence type="ECO:0000313" key="3">
    <source>
        <dbReference type="Proteomes" id="UP000177912"/>
    </source>
</evidence>
<name>A0A1F5NUI3_9BACT</name>
<evidence type="ECO:0000259" key="1">
    <source>
        <dbReference type="Pfam" id="PF01522"/>
    </source>
</evidence>
<dbReference type="InterPro" id="IPR011330">
    <property type="entry name" value="Glyco_hydro/deAcase_b/a-brl"/>
</dbReference>
<evidence type="ECO:0000313" key="2">
    <source>
        <dbReference type="EMBL" id="OGE81325.1"/>
    </source>
</evidence>
<proteinExistence type="predicted"/>
<dbReference type="InterPro" id="IPR002509">
    <property type="entry name" value="NODB_dom"/>
</dbReference>
<dbReference type="GO" id="GO:0005975">
    <property type="term" value="P:carbohydrate metabolic process"/>
    <property type="evidence" value="ECO:0007669"/>
    <property type="project" value="InterPro"/>
</dbReference>
<gene>
    <name evidence="2" type="ORF">A2826_02085</name>
</gene>
<accession>A0A1F5NUI3</accession>
<dbReference type="STRING" id="1817822.A2826_02085"/>
<comment type="caution">
    <text evidence="2">The sequence shown here is derived from an EMBL/GenBank/DDBJ whole genome shotgun (WGS) entry which is preliminary data.</text>
</comment>